<feature type="signal peptide" evidence="2">
    <location>
        <begin position="1"/>
        <end position="23"/>
    </location>
</feature>
<dbReference type="EMBL" id="FOMD01000001">
    <property type="protein sequence ID" value="SFC37070.1"/>
    <property type="molecule type" value="Genomic_DNA"/>
</dbReference>
<name>A0A1I1IV14_9ACTN</name>
<evidence type="ECO:0000256" key="2">
    <source>
        <dbReference type="SAM" id="SignalP"/>
    </source>
</evidence>
<feature type="region of interest" description="Disordered" evidence="1">
    <location>
        <begin position="27"/>
        <end position="51"/>
    </location>
</feature>
<dbReference type="RefSeq" id="WP_131801967.1">
    <property type="nucleotide sequence ID" value="NZ_BNAC01000002.1"/>
</dbReference>
<evidence type="ECO:0000256" key="1">
    <source>
        <dbReference type="SAM" id="MobiDB-lite"/>
    </source>
</evidence>
<organism evidence="3 4">
    <name type="scientific">Klenkia taihuensis</name>
    <dbReference type="NCBI Taxonomy" id="1225127"/>
    <lineage>
        <taxon>Bacteria</taxon>
        <taxon>Bacillati</taxon>
        <taxon>Actinomycetota</taxon>
        <taxon>Actinomycetes</taxon>
        <taxon>Geodermatophilales</taxon>
        <taxon>Geodermatophilaceae</taxon>
        <taxon>Klenkia</taxon>
    </lineage>
</organism>
<protein>
    <submittedName>
        <fullName evidence="3">Uncharacterized protein</fullName>
    </submittedName>
</protein>
<evidence type="ECO:0000313" key="4">
    <source>
        <dbReference type="Proteomes" id="UP000199022"/>
    </source>
</evidence>
<feature type="chain" id="PRO_5039055379" evidence="2">
    <location>
        <begin position="24"/>
        <end position="169"/>
    </location>
</feature>
<dbReference type="Proteomes" id="UP000199022">
    <property type="component" value="Unassembled WGS sequence"/>
</dbReference>
<keyword evidence="4" id="KW-1185">Reference proteome</keyword>
<proteinExistence type="predicted"/>
<reference evidence="4" key="1">
    <citation type="submission" date="2016-10" db="EMBL/GenBank/DDBJ databases">
        <authorList>
            <person name="Varghese N."/>
            <person name="Submissions S."/>
        </authorList>
    </citation>
    <scope>NUCLEOTIDE SEQUENCE [LARGE SCALE GENOMIC DNA]</scope>
    <source>
        <strain evidence="4">DSM 45962</strain>
    </source>
</reference>
<dbReference type="AlphaFoldDB" id="A0A1I1IV14"/>
<gene>
    <name evidence="3" type="ORF">SAMN05661030_0802</name>
</gene>
<dbReference type="OrthoDB" id="5150380at2"/>
<keyword evidence="2" id="KW-0732">Signal</keyword>
<sequence>MRLRTLVPATLSAAALLVLPACGGSSDDTGSAATSSSSSSAAATTGSSAAADDSEFCQQAQAALDANNQAVTDAQSDPSQLSSILTQATDQLEAVTPPEAIAGDWQTLVDAGRQLADATAGVDLTTPEGQQQVAGTLQQIGATVEPASANVQSYLSENCGIATTPTATS</sequence>
<evidence type="ECO:0000313" key="3">
    <source>
        <dbReference type="EMBL" id="SFC37070.1"/>
    </source>
</evidence>
<dbReference type="STRING" id="1225127.SAMN05661030_0802"/>
<accession>A0A1I1IV14</accession>